<dbReference type="Gene3D" id="3.40.50.150">
    <property type="entry name" value="Vaccinia Virus protein VP39"/>
    <property type="match status" value="1"/>
</dbReference>
<dbReference type="NCBIfam" id="TIGR00095">
    <property type="entry name" value="16S rRNA (guanine(966)-N(2))-methyltransferase RsmD"/>
    <property type="match status" value="1"/>
</dbReference>
<dbReference type="InterPro" id="IPR029063">
    <property type="entry name" value="SAM-dependent_MTases_sf"/>
</dbReference>
<dbReference type="EMBL" id="UOGJ01000144">
    <property type="protein sequence ID" value="VAX37956.1"/>
    <property type="molecule type" value="Genomic_DNA"/>
</dbReference>
<reference evidence="3" key="1">
    <citation type="submission" date="2018-06" db="EMBL/GenBank/DDBJ databases">
        <authorList>
            <person name="Zhirakovskaya E."/>
        </authorList>
    </citation>
    <scope>NUCLEOTIDE SEQUENCE</scope>
</reference>
<sequence length="176" mass="20399">MPVDIRPTQHMVRKALFDLLGQDMVNVEFLELFSGSGAVGLEAISREAKKVIFVEKELRCIKVIEENIQLLDIEPDENKYWPYEVIKGDGFATIKKLFREKRTFDLIFADPPYGRGMAKKALKTLEAYDILRPNCILAIQHEVKETLPETHGRFFLFKQRKYGTSLISLYSEKKEN</sequence>
<dbReference type="GO" id="GO:0003676">
    <property type="term" value="F:nucleic acid binding"/>
    <property type="evidence" value="ECO:0007669"/>
    <property type="project" value="InterPro"/>
</dbReference>
<evidence type="ECO:0000256" key="2">
    <source>
        <dbReference type="ARBA" id="ARBA00022679"/>
    </source>
</evidence>
<name>A0A3B1D516_9ZZZZ</name>
<accession>A0A3B1D516</accession>
<keyword evidence="2 3" id="KW-0808">Transferase</keyword>
<dbReference type="PANTHER" id="PTHR43542:SF1">
    <property type="entry name" value="METHYLTRANSFERASE"/>
    <property type="match status" value="1"/>
</dbReference>
<dbReference type="PANTHER" id="PTHR43542">
    <property type="entry name" value="METHYLTRANSFERASE"/>
    <property type="match status" value="1"/>
</dbReference>
<dbReference type="EC" id="2.1.1.171" evidence="3"/>
<gene>
    <name evidence="3" type="ORF">MNBD_UNCLBAC01-427</name>
</gene>
<evidence type="ECO:0000313" key="3">
    <source>
        <dbReference type="EMBL" id="VAX37956.1"/>
    </source>
</evidence>
<dbReference type="CDD" id="cd02440">
    <property type="entry name" value="AdoMet_MTases"/>
    <property type="match status" value="1"/>
</dbReference>
<dbReference type="Pfam" id="PF03602">
    <property type="entry name" value="Cons_hypoth95"/>
    <property type="match status" value="1"/>
</dbReference>
<dbReference type="InterPro" id="IPR002052">
    <property type="entry name" value="DNA_methylase_N6_adenine_CS"/>
</dbReference>
<dbReference type="AlphaFoldDB" id="A0A3B1D516"/>
<evidence type="ECO:0000256" key="1">
    <source>
        <dbReference type="ARBA" id="ARBA00022603"/>
    </source>
</evidence>
<proteinExistence type="predicted"/>
<dbReference type="PIRSF" id="PIRSF004553">
    <property type="entry name" value="CHP00095"/>
    <property type="match status" value="1"/>
</dbReference>
<organism evidence="3">
    <name type="scientific">hydrothermal vent metagenome</name>
    <dbReference type="NCBI Taxonomy" id="652676"/>
    <lineage>
        <taxon>unclassified sequences</taxon>
        <taxon>metagenomes</taxon>
        <taxon>ecological metagenomes</taxon>
    </lineage>
</organism>
<dbReference type="InterPro" id="IPR004398">
    <property type="entry name" value="RNA_MeTrfase_RsmD"/>
</dbReference>
<keyword evidence="1 3" id="KW-0489">Methyltransferase</keyword>
<protein>
    <submittedName>
        <fullName evidence="3">16S rRNA (Guanine(966)-N(2))-methyltransferase</fullName>
        <ecNumber evidence="3">2.1.1.171</ecNumber>
    </submittedName>
</protein>
<dbReference type="GO" id="GO:0052913">
    <property type="term" value="F:16S rRNA (guanine(966)-N(2))-methyltransferase activity"/>
    <property type="evidence" value="ECO:0007669"/>
    <property type="project" value="UniProtKB-EC"/>
</dbReference>
<dbReference type="PROSITE" id="PS00092">
    <property type="entry name" value="N6_MTASE"/>
    <property type="match status" value="1"/>
</dbReference>
<dbReference type="SUPFAM" id="SSF53335">
    <property type="entry name" value="S-adenosyl-L-methionine-dependent methyltransferases"/>
    <property type="match status" value="1"/>
</dbReference>